<dbReference type="Proteomes" id="UP000294980">
    <property type="component" value="Unassembled WGS sequence"/>
</dbReference>
<dbReference type="InterPro" id="IPR013549">
    <property type="entry name" value="DUF1731"/>
</dbReference>
<evidence type="ECO:0000259" key="2">
    <source>
        <dbReference type="Pfam" id="PF01370"/>
    </source>
</evidence>
<dbReference type="Pfam" id="PF01370">
    <property type="entry name" value="Epimerase"/>
    <property type="match status" value="1"/>
</dbReference>
<dbReference type="CDD" id="cd05242">
    <property type="entry name" value="SDR_a8"/>
    <property type="match status" value="1"/>
</dbReference>
<evidence type="ECO:0000313" key="4">
    <source>
        <dbReference type="EMBL" id="TCO75741.1"/>
    </source>
</evidence>
<dbReference type="Gene3D" id="3.40.50.720">
    <property type="entry name" value="NAD(P)-binding Rossmann-like Domain"/>
    <property type="match status" value="1"/>
</dbReference>
<dbReference type="InterPro" id="IPR010099">
    <property type="entry name" value="SDR39U1"/>
</dbReference>
<keyword evidence="5" id="KW-1185">Reference proteome</keyword>
<evidence type="ECO:0008006" key="6">
    <source>
        <dbReference type="Google" id="ProtNLM"/>
    </source>
</evidence>
<feature type="domain" description="DUF1731" evidence="3">
    <location>
        <begin position="245"/>
        <end position="292"/>
    </location>
</feature>
<dbReference type="RefSeq" id="WP_117317839.1">
    <property type="nucleotide sequence ID" value="NZ_QQSW01000009.1"/>
</dbReference>
<proteinExistence type="inferred from homology"/>
<reference evidence="4 5" key="1">
    <citation type="submission" date="2019-03" db="EMBL/GenBank/DDBJ databases">
        <title>Genomic Encyclopedia of Type Strains, Phase IV (KMG-IV): sequencing the most valuable type-strain genomes for metagenomic binning, comparative biology and taxonomic classification.</title>
        <authorList>
            <person name="Goeker M."/>
        </authorList>
    </citation>
    <scope>NUCLEOTIDE SEQUENCE [LARGE SCALE GENOMIC DNA]</scope>
    <source>
        <strain evidence="4 5">DSM 23344</strain>
    </source>
</reference>
<evidence type="ECO:0000313" key="5">
    <source>
        <dbReference type="Proteomes" id="UP000294980"/>
    </source>
</evidence>
<sequence>MHILLTGGTGFIGDALVPSLLTQGHELTILSRSRHTDTEGCRYIRNLDELADDAHIDAAINLAGASLAGARWTASYKREIVDSRLETTRQLVACMQRLQVPPGVLLNASAIGYYGHGDQPVTEADDAGEGFSADLCRRWEEAASHAETLGTRVCLCRFGVVLDAGGGAFEELFRPFRFGLANWIGNGRQWLSWVHRSDVVAALAFLLEHDELSGPFNVTAPEPVTGRGMCDAIKQQRKTLITAPVPATVMRIMLGEMADELLINGQKVLPQRLTNSGFTFSYAHIDDALHAILA</sequence>
<evidence type="ECO:0000259" key="3">
    <source>
        <dbReference type="Pfam" id="PF08338"/>
    </source>
</evidence>
<comment type="similarity">
    <text evidence="1">Belongs to the NAD(P)-dependent epimerase/dehydratase family. SDR39U1 subfamily.</text>
</comment>
<name>A0A4R2KNJ6_9GAMM</name>
<evidence type="ECO:0000256" key="1">
    <source>
        <dbReference type="ARBA" id="ARBA00009353"/>
    </source>
</evidence>
<protein>
    <recommendedName>
        <fullName evidence="6">TIGR01777 family protein</fullName>
    </recommendedName>
</protein>
<dbReference type="InterPro" id="IPR001509">
    <property type="entry name" value="Epimerase_deHydtase"/>
</dbReference>
<dbReference type="AlphaFoldDB" id="A0A4R2KNJ6"/>
<gene>
    <name evidence="4" type="ORF">EV688_107165</name>
</gene>
<dbReference type="NCBIfam" id="TIGR01777">
    <property type="entry name" value="yfcH"/>
    <property type="match status" value="1"/>
</dbReference>
<dbReference type="EMBL" id="SLWX01000007">
    <property type="protein sequence ID" value="TCO75741.1"/>
    <property type="molecule type" value="Genomic_DNA"/>
</dbReference>
<dbReference type="Pfam" id="PF08338">
    <property type="entry name" value="DUF1731"/>
    <property type="match status" value="1"/>
</dbReference>
<accession>A0A4R2KNJ6</accession>
<dbReference type="SUPFAM" id="SSF51735">
    <property type="entry name" value="NAD(P)-binding Rossmann-fold domains"/>
    <property type="match status" value="1"/>
</dbReference>
<dbReference type="PANTHER" id="PTHR11092:SF0">
    <property type="entry name" value="EPIMERASE FAMILY PROTEIN SDR39U1"/>
    <property type="match status" value="1"/>
</dbReference>
<organism evidence="4 5">
    <name type="scientific">Chromatocurvus halotolerans</name>
    <dbReference type="NCBI Taxonomy" id="1132028"/>
    <lineage>
        <taxon>Bacteria</taxon>
        <taxon>Pseudomonadati</taxon>
        <taxon>Pseudomonadota</taxon>
        <taxon>Gammaproteobacteria</taxon>
        <taxon>Cellvibrionales</taxon>
        <taxon>Halieaceae</taxon>
        <taxon>Chromatocurvus</taxon>
    </lineage>
</organism>
<comment type="caution">
    <text evidence="4">The sequence shown here is derived from an EMBL/GenBank/DDBJ whole genome shotgun (WGS) entry which is preliminary data.</text>
</comment>
<dbReference type="InterPro" id="IPR036291">
    <property type="entry name" value="NAD(P)-bd_dom_sf"/>
</dbReference>
<feature type="domain" description="NAD-dependent epimerase/dehydratase" evidence="2">
    <location>
        <begin position="3"/>
        <end position="218"/>
    </location>
</feature>
<dbReference type="PANTHER" id="PTHR11092">
    <property type="entry name" value="SUGAR NUCLEOTIDE EPIMERASE RELATED"/>
    <property type="match status" value="1"/>
</dbReference>
<dbReference type="OrthoDB" id="9801773at2"/>